<accession>A0A0D6EVH5</accession>
<dbReference type="EMBL" id="LN827929">
    <property type="protein sequence ID" value="CEZ19496.1"/>
    <property type="molecule type" value="Genomic_DNA"/>
</dbReference>
<keyword evidence="9 10" id="KW-0998">Cell outer membrane</keyword>
<keyword evidence="12" id="KW-0732">Signal</keyword>
<dbReference type="PANTHER" id="PTHR30069">
    <property type="entry name" value="TONB-DEPENDENT OUTER MEMBRANE RECEPTOR"/>
    <property type="match status" value="1"/>
</dbReference>
<sequence>MKLKKITFALLFIFTYPAIGADKGTLTIPTTAVTGNPLGVGSDQMVIPISILNGRELSLRRENTLAETLNSIPGVSNSSFGPSVGRPMIRGMDSDRIKILQNGVNNLDASNLSFDHGVSIDPLIIEQIDVIRGPATLLYGGGAVGGVVNAIDHRIPKEKFEGITGRGEVRYGGANLEQSNAAVVDVGTGNFVMHFDAYNRDAKNLRIPGNAVSNRKRDTRSWQIGEDGAGGFAPSGEYGIHKLINSQSETKGGAIGASMIFDRGYAGASYAKHQTQYGSPLESAVSIDMDNDRFDFASEIRDLGNFFDRAKFRAAYTDYMHKEIENGSVNTAFKNQCIDGTFELGHQPLLSLKGVVGLQFESGKFQALGAEAFVPSSKTNSQSIYLYEELPIDKHKVTFGLRHGQHDVDSKGGGNFIAANKNFKTNNSAIGGLYTLNSQWSLTGNLSHNERAPSYFELYANGVHAATGTYEQGQANLKIEKSNGLDGQIRWKSGQDSLTLGAYYTNFSNYIGLRSTNDTQPVGLIKTHKISQFSAIKAEFKGVELEGKSMLTDTLQLNVRGDYVDAKDKTNGGYVPRISPLKLGAGLKYEFDRFGARLDVLHAFKQDRVASNYNYEGGKELITDAYTNVSMMATYKLPAQYNLEAFTKANNLLDEEIREHASFLKDIAPMGGRSIMFGLRGDF</sequence>
<dbReference type="InterPro" id="IPR039426">
    <property type="entry name" value="TonB-dep_rcpt-like"/>
</dbReference>
<name>A0A0D6EVH5_9PROT</name>
<dbReference type="OrthoDB" id="9795928at2"/>
<evidence type="ECO:0000313" key="15">
    <source>
        <dbReference type="EMBL" id="CEZ19496.1"/>
    </source>
</evidence>
<dbReference type="HOGENOM" id="CLU_008287_10_1_4"/>
<comment type="similarity">
    <text evidence="2 10 11">Belongs to the TonB-dependent receptor family.</text>
</comment>
<dbReference type="AlphaFoldDB" id="A0A0D6EVH5"/>
<dbReference type="Pfam" id="PF00593">
    <property type="entry name" value="TonB_dep_Rec_b-barrel"/>
    <property type="match status" value="1"/>
</dbReference>
<dbReference type="GO" id="GO:0015344">
    <property type="term" value="F:siderophore uptake transmembrane transporter activity"/>
    <property type="evidence" value="ECO:0007669"/>
    <property type="project" value="TreeGrafter"/>
</dbReference>
<organism evidence="15 16">
    <name type="scientific">Candidatus Methylopumilus planktonicus</name>
    <dbReference type="NCBI Taxonomy" id="1581557"/>
    <lineage>
        <taxon>Bacteria</taxon>
        <taxon>Pseudomonadati</taxon>
        <taxon>Pseudomonadota</taxon>
        <taxon>Betaproteobacteria</taxon>
        <taxon>Nitrosomonadales</taxon>
        <taxon>Methylophilaceae</taxon>
        <taxon>Candidatus Methylopumilus</taxon>
    </lineage>
</organism>
<keyword evidence="16" id="KW-1185">Reference proteome</keyword>
<dbReference type="InterPro" id="IPR037066">
    <property type="entry name" value="Plug_dom_sf"/>
</dbReference>
<feature type="domain" description="TonB-dependent receptor plug" evidence="14">
    <location>
        <begin position="47"/>
        <end position="147"/>
    </location>
</feature>
<feature type="domain" description="TonB-dependent receptor-like beta-barrel" evidence="13">
    <location>
        <begin position="260"/>
        <end position="652"/>
    </location>
</feature>
<evidence type="ECO:0000313" key="16">
    <source>
        <dbReference type="Proteomes" id="UP000064007"/>
    </source>
</evidence>
<dbReference type="PANTHER" id="PTHR30069:SF40">
    <property type="entry name" value="TONB-DEPENDENT RECEPTOR NMB0964-RELATED"/>
    <property type="match status" value="1"/>
</dbReference>
<dbReference type="Gene3D" id="2.40.170.20">
    <property type="entry name" value="TonB-dependent receptor, beta-barrel domain"/>
    <property type="match status" value="1"/>
</dbReference>
<evidence type="ECO:0000256" key="10">
    <source>
        <dbReference type="PROSITE-ProRule" id="PRU01360"/>
    </source>
</evidence>
<dbReference type="Gene3D" id="2.170.130.10">
    <property type="entry name" value="TonB-dependent receptor, plug domain"/>
    <property type="match status" value="1"/>
</dbReference>
<dbReference type="SUPFAM" id="SSF56935">
    <property type="entry name" value="Porins"/>
    <property type="match status" value="1"/>
</dbReference>
<dbReference type="STRING" id="1581557.BN1208_0610"/>
<dbReference type="GO" id="GO:0009279">
    <property type="term" value="C:cell outer membrane"/>
    <property type="evidence" value="ECO:0007669"/>
    <property type="project" value="UniProtKB-SubCell"/>
</dbReference>
<feature type="signal peptide" evidence="12">
    <location>
        <begin position="1"/>
        <end position="20"/>
    </location>
</feature>
<comment type="subcellular location">
    <subcellularLocation>
        <location evidence="1 10">Cell outer membrane</location>
        <topology evidence="1 10">Multi-pass membrane protein</topology>
    </subcellularLocation>
</comment>
<evidence type="ECO:0000259" key="13">
    <source>
        <dbReference type="Pfam" id="PF00593"/>
    </source>
</evidence>
<evidence type="ECO:0000256" key="11">
    <source>
        <dbReference type="RuleBase" id="RU003357"/>
    </source>
</evidence>
<reference evidence="16" key="1">
    <citation type="submission" date="2014-12" db="EMBL/GenBank/DDBJ databases">
        <authorList>
            <person name="Salcher M.M."/>
        </authorList>
    </citation>
    <scope>NUCLEOTIDE SEQUENCE [LARGE SCALE GENOMIC DNA]</scope>
    <source>
        <strain evidence="16">MMS-10A-171</strain>
    </source>
</reference>
<proteinExistence type="inferred from homology"/>
<feature type="chain" id="PRO_5002303451" evidence="12">
    <location>
        <begin position="21"/>
        <end position="683"/>
    </location>
</feature>
<protein>
    <submittedName>
        <fullName evidence="15">TonB-dependent receptor</fullName>
    </submittedName>
</protein>
<keyword evidence="7 10" id="KW-0472">Membrane</keyword>
<dbReference type="InterPro" id="IPR000531">
    <property type="entry name" value="Beta-barrel_TonB"/>
</dbReference>
<dbReference type="Pfam" id="PF07715">
    <property type="entry name" value="Plug"/>
    <property type="match status" value="1"/>
</dbReference>
<evidence type="ECO:0000256" key="1">
    <source>
        <dbReference type="ARBA" id="ARBA00004571"/>
    </source>
</evidence>
<evidence type="ECO:0000256" key="4">
    <source>
        <dbReference type="ARBA" id="ARBA00022452"/>
    </source>
</evidence>
<dbReference type="InterPro" id="IPR012910">
    <property type="entry name" value="Plug_dom"/>
</dbReference>
<keyword evidence="3 10" id="KW-0813">Transport</keyword>
<keyword evidence="4 10" id="KW-1134">Transmembrane beta strand</keyword>
<evidence type="ECO:0000256" key="6">
    <source>
        <dbReference type="ARBA" id="ARBA00023077"/>
    </source>
</evidence>
<evidence type="ECO:0000256" key="5">
    <source>
        <dbReference type="ARBA" id="ARBA00022692"/>
    </source>
</evidence>
<dbReference type="Proteomes" id="UP000064007">
    <property type="component" value="Chromosome 1"/>
</dbReference>
<keyword evidence="5 10" id="KW-0812">Transmembrane</keyword>
<evidence type="ECO:0000256" key="8">
    <source>
        <dbReference type="ARBA" id="ARBA00023170"/>
    </source>
</evidence>
<evidence type="ECO:0000256" key="3">
    <source>
        <dbReference type="ARBA" id="ARBA00022448"/>
    </source>
</evidence>
<keyword evidence="6 11" id="KW-0798">TonB box</keyword>
<evidence type="ECO:0000256" key="7">
    <source>
        <dbReference type="ARBA" id="ARBA00023136"/>
    </source>
</evidence>
<gene>
    <name evidence="15" type="ORF">BN1208_0610</name>
</gene>
<evidence type="ECO:0000259" key="14">
    <source>
        <dbReference type="Pfam" id="PF07715"/>
    </source>
</evidence>
<dbReference type="KEGG" id="mbat:BN1208_0610"/>
<evidence type="ECO:0000256" key="2">
    <source>
        <dbReference type="ARBA" id="ARBA00009810"/>
    </source>
</evidence>
<evidence type="ECO:0000256" key="12">
    <source>
        <dbReference type="SAM" id="SignalP"/>
    </source>
</evidence>
<dbReference type="PROSITE" id="PS52016">
    <property type="entry name" value="TONB_DEPENDENT_REC_3"/>
    <property type="match status" value="1"/>
</dbReference>
<dbReference type="GO" id="GO:0044718">
    <property type="term" value="P:siderophore transmembrane transport"/>
    <property type="evidence" value="ECO:0007669"/>
    <property type="project" value="TreeGrafter"/>
</dbReference>
<evidence type="ECO:0000256" key="9">
    <source>
        <dbReference type="ARBA" id="ARBA00023237"/>
    </source>
</evidence>
<dbReference type="InterPro" id="IPR036942">
    <property type="entry name" value="Beta-barrel_TonB_sf"/>
</dbReference>
<dbReference type="RefSeq" id="WP_052734624.1">
    <property type="nucleotide sequence ID" value="NZ_LN827929.1"/>
</dbReference>
<keyword evidence="8 15" id="KW-0675">Receptor</keyword>